<accession>A0A660S9B9</accession>
<organism evidence="2 3">
    <name type="scientific">candidate division TA06 bacterium</name>
    <dbReference type="NCBI Taxonomy" id="2250710"/>
    <lineage>
        <taxon>Bacteria</taxon>
        <taxon>Bacteria division TA06</taxon>
    </lineage>
</organism>
<dbReference type="EMBL" id="QNBC01000025">
    <property type="protein sequence ID" value="RKX67152.1"/>
    <property type="molecule type" value="Genomic_DNA"/>
</dbReference>
<sequence length="123" mass="14256">MKKFLSLILAFPFVIYANSPVINGYKVKPSVSYSFVSTGSGNYFLQQYTLNLVNRHNNRLKTDMKISYLQINKNSFIAPELKMTYKLNKSTRLFLNVRVIKPIASDSSLFSPYRNFNNIGQWK</sequence>
<protein>
    <submittedName>
        <fullName evidence="2">Uncharacterized protein</fullName>
    </submittedName>
</protein>
<dbReference type="AlphaFoldDB" id="A0A660S9B9"/>
<gene>
    <name evidence="2" type="ORF">DRP44_02805</name>
</gene>
<reference evidence="2 3" key="1">
    <citation type="submission" date="2018-06" db="EMBL/GenBank/DDBJ databases">
        <title>Extensive metabolic versatility and redundancy in microbially diverse, dynamic hydrothermal sediments.</title>
        <authorList>
            <person name="Dombrowski N."/>
            <person name="Teske A."/>
            <person name="Baker B.J."/>
        </authorList>
    </citation>
    <scope>NUCLEOTIDE SEQUENCE [LARGE SCALE GENOMIC DNA]</scope>
    <source>
        <strain evidence="2">B35_G9</strain>
    </source>
</reference>
<evidence type="ECO:0000313" key="2">
    <source>
        <dbReference type="EMBL" id="RKX67152.1"/>
    </source>
</evidence>
<keyword evidence="1" id="KW-0732">Signal</keyword>
<evidence type="ECO:0000313" key="3">
    <source>
        <dbReference type="Proteomes" id="UP000282321"/>
    </source>
</evidence>
<comment type="caution">
    <text evidence="2">The sequence shown here is derived from an EMBL/GenBank/DDBJ whole genome shotgun (WGS) entry which is preliminary data.</text>
</comment>
<name>A0A660S9B9_UNCT6</name>
<feature type="signal peptide" evidence="1">
    <location>
        <begin position="1"/>
        <end position="17"/>
    </location>
</feature>
<evidence type="ECO:0000256" key="1">
    <source>
        <dbReference type="SAM" id="SignalP"/>
    </source>
</evidence>
<dbReference type="Proteomes" id="UP000282321">
    <property type="component" value="Unassembled WGS sequence"/>
</dbReference>
<proteinExistence type="predicted"/>
<feature type="chain" id="PRO_5024927813" evidence="1">
    <location>
        <begin position="18"/>
        <end position="123"/>
    </location>
</feature>